<dbReference type="Proteomes" id="UP000696294">
    <property type="component" value="Unassembled WGS sequence"/>
</dbReference>
<evidence type="ECO:0000256" key="2">
    <source>
        <dbReference type="ARBA" id="ARBA00023002"/>
    </source>
</evidence>
<sequence>MRVLVAGDQGGIGRACAESVRESGGQVHGVDAGTTDITLPGGAEAAVEQAHAALGGLDGVVHAIGMSGRRLGDGRVTECTDEAWAQVHRVNHESVFRLLRASIPRLGSGGSVVIVGSVLATSLDRDFRTVAYASAKGALIPLVRSAAYDAAPAGVRVNLVAAGLVDIPMARRALGSERIVARMAELMPLGGTPCTPQEVADVVTWLLSPAAGRTTGAVVPVDGGWHLR</sequence>
<reference evidence="3 4" key="1">
    <citation type="submission" date="2020-03" db="EMBL/GenBank/DDBJ databases">
        <title>WGS of actinomycetes isolated from Thailand.</title>
        <authorList>
            <person name="Thawai C."/>
        </authorList>
    </citation>
    <scope>NUCLEOTIDE SEQUENCE [LARGE SCALE GENOMIC DNA]</scope>
    <source>
        <strain evidence="3 4">FMUSA5-5</strain>
    </source>
</reference>
<protein>
    <submittedName>
        <fullName evidence="3">SDR family oxidoreductase</fullName>
    </submittedName>
</protein>
<name>A0ABX1BMC6_9ACTN</name>
<dbReference type="SUPFAM" id="SSF51735">
    <property type="entry name" value="NAD(P)-binding Rossmann-fold domains"/>
    <property type="match status" value="1"/>
</dbReference>
<comment type="similarity">
    <text evidence="1">Belongs to the short-chain dehydrogenases/reductases (SDR) family.</text>
</comment>
<dbReference type="CDD" id="cd05233">
    <property type="entry name" value="SDR_c"/>
    <property type="match status" value="1"/>
</dbReference>
<keyword evidence="2" id="KW-0560">Oxidoreductase</keyword>
<dbReference type="EMBL" id="JAATEP010000066">
    <property type="protein sequence ID" value="NJP97452.1"/>
    <property type="molecule type" value="Genomic_DNA"/>
</dbReference>
<organism evidence="3 4">
    <name type="scientific">Nonomuraea composti</name>
    <dbReference type="NCBI Taxonomy" id="2720023"/>
    <lineage>
        <taxon>Bacteria</taxon>
        <taxon>Bacillati</taxon>
        <taxon>Actinomycetota</taxon>
        <taxon>Actinomycetes</taxon>
        <taxon>Streptosporangiales</taxon>
        <taxon>Streptosporangiaceae</taxon>
        <taxon>Nonomuraea</taxon>
    </lineage>
</organism>
<evidence type="ECO:0000313" key="4">
    <source>
        <dbReference type="Proteomes" id="UP000696294"/>
    </source>
</evidence>
<dbReference type="Gene3D" id="3.40.50.720">
    <property type="entry name" value="NAD(P)-binding Rossmann-like Domain"/>
    <property type="match status" value="1"/>
</dbReference>
<proteinExistence type="inferred from homology"/>
<dbReference type="InterPro" id="IPR036291">
    <property type="entry name" value="NAD(P)-bd_dom_sf"/>
</dbReference>
<dbReference type="InterPro" id="IPR020904">
    <property type="entry name" value="Sc_DH/Rdtase_CS"/>
</dbReference>
<accession>A0ABX1BMC6</accession>
<evidence type="ECO:0000256" key="1">
    <source>
        <dbReference type="ARBA" id="ARBA00006484"/>
    </source>
</evidence>
<gene>
    <name evidence="3" type="ORF">HCN51_49900</name>
</gene>
<dbReference type="PRINTS" id="PR00081">
    <property type="entry name" value="GDHRDH"/>
</dbReference>
<dbReference type="InterPro" id="IPR051122">
    <property type="entry name" value="SDR_DHRS6-like"/>
</dbReference>
<dbReference type="PANTHER" id="PTHR43477:SF1">
    <property type="entry name" value="DIHYDROANTICAPSIN 7-DEHYDROGENASE"/>
    <property type="match status" value="1"/>
</dbReference>
<keyword evidence="4" id="KW-1185">Reference proteome</keyword>
<dbReference type="PANTHER" id="PTHR43477">
    <property type="entry name" value="DIHYDROANTICAPSIN 7-DEHYDROGENASE"/>
    <property type="match status" value="1"/>
</dbReference>
<comment type="caution">
    <text evidence="3">The sequence shown here is derived from an EMBL/GenBank/DDBJ whole genome shotgun (WGS) entry which is preliminary data.</text>
</comment>
<dbReference type="RefSeq" id="WP_168019611.1">
    <property type="nucleotide sequence ID" value="NZ_JAATEP010000066.1"/>
</dbReference>
<dbReference type="InterPro" id="IPR002347">
    <property type="entry name" value="SDR_fam"/>
</dbReference>
<dbReference type="Pfam" id="PF13561">
    <property type="entry name" value="adh_short_C2"/>
    <property type="match status" value="1"/>
</dbReference>
<evidence type="ECO:0000313" key="3">
    <source>
        <dbReference type="EMBL" id="NJP97452.1"/>
    </source>
</evidence>
<dbReference type="PROSITE" id="PS00061">
    <property type="entry name" value="ADH_SHORT"/>
    <property type="match status" value="1"/>
</dbReference>